<dbReference type="Gene3D" id="3.90.1150.140">
    <property type="match status" value="1"/>
</dbReference>
<sequence length="70" mass="8672">SQLHLQWLLKAYRDLSEKHTFFNHYFDKLAGTDQLRKQIEAGFTEAQIRQSWQKGLKRFRKIRRKYLLYQ</sequence>
<organism evidence="2">
    <name type="scientific">hydrothermal vent metagenome</name>
    <dbReference type="NCBI Taxonomy" id="652676"/>
    <lineage>
        <taxon>unclassified sequences</taxon>
        <taxon>metagenomes</taxon>
        <taxon>ecological metagenomes</taxon>
    </lineage>
</organism>
<feature type="domain" description="Peptidoglycan beta-N-acetylmuramidase NamZ C-terminal" evidence="1">
    <location>
        <begin position="3"/>
        <end position="69"/>
    </location>
</feature>
<proteinExistence type="predicted"/>
<accession>A0A3B0VBL6</accession>
<dbReference type="EMBL" id="UOET01000342">
    <property type="protein sequence ID" value="VAW29254.1"/>
    <property type="molecule type" value="Genomic_DNA"/>
</dbReference>
<dbReference type="Pfam" id="PF20732">
    <property type="entry name" value="NamZ_C"/>
    <property type="match status" value="1"/>
</dbReference>
<gene>
    <name evidence="2" type="ORF">MNBD_BACTEROID07-883</name>
</gene>
<name>A0A3B0VBL6_9ZZZZ</name>
<feature type="non-terminal residue" evidence="2">
    <location>
        <position position="1"/>
    </location>
</feature>
<dbReference type="InterPro" id="IPR048503">
    <property type="entry name" value="NamZ_C"/>
</dbReference>
<evidence type="ECO:0000259" key="1">
    <source>
        <dbReference type="Pfam" id="PF20732"/>
    </source>
</evidence>
<protein>
    <submittedName>
        <fullName evidence="2">Protein YzbB</fullName>
    </submittedName>
</protein>
<dbReference type="AlphaFoldDB" id="A0A3B0VBL6"/>
<evidence type="ECO:0000313" key="2">
    <source>
        <dbReference type="EMBL" id="VAW29254.1"/>
    </source>
</evidence>
<reference evidence="2" key="1">
    <citation type="submission" date="2018-06" db="EMBL/GenBank/DDBJ databases">
        <authorList>
            <person name="Zhirakovskaya E."/>
        </authorList>
    </citation>
    <scope>NUCLEOTIDE SEQUENCE</scope>
</reference>